<dbReference type="AlphaFoldDB" id="U6G8C9"/>
<evidence type="ECO:0000313" key="3">
    <source>
        <dbReference type="Proteomes" id="UP000018201"/>
    </source>
</evidence>
<protein>
    <submittedName>
        <fullName evidence="2">Uncharacterized protein</fullName>
    </submittedName>
</protein>
<evidence type="ECO:0000313" key="2">
    <source>
        <dbReference type="EMBL" id="CDI74874.1"/>
    </source>
</evidence>
<reference evidence="2" key="2">
    <citation type="submission" date="2013-10" db="EMBL/GenBank/DDBJ databases">
        <authorList>
            <person name="Aslett M."/>
        </authorList>
    </citation>
    <scope>NUCLEOTIDE SEQUENCE [LARGE SCALE GENOMIC DNA]</scope>
    <source>
        <strain evidence="2">Houghton</strain>
    </source>
</reference>
<accession>U6G8C9</accession>
<dbReference type="VEuPathDB" id="ToxoDB:EPH_0003730"/>
<feature type="region of interest" description="Disordered" evidence="1">
    <location>
        <begin position="444"/>
        <end position="472"/>
    </location>
</feature>
<evidence type="ECO:0000256" key="1">
    <source>
        <dbReference type="SAM" id="MobiDB-lite"/>
    </source>
</evidence>
<feature type="region of interest" description="Disordered" evidence="1">
    <location>
        <begin position="128"/>
        <end position="152"/>
    </location>
</feature>
<name>U6G8C9_9EIME</name>
<feature type="region of interest" description="Disordered" evidence="1">
    <location>
        <begin position="399"/>
        <end position="424"/>
    </location>
</feature>
<sequence>MCFMKTLASHGRAVQEETNLEELSVELKNWISPCKRLSCCPCQCLRRDCLNAAGLALPRSPQPESSKPRKWKTAYAVKIKVGERFMGKEQKSYSSNRKQHGSVLRSSERRRAALSKLRQGIADFAGSSLRPLPTEARESGTKGSAAGLRTTWEQDGDNGWHRLRRHCVASQVAARLSGRVEEPSTPPNARKLELFQRRNSSSKLQDVISWTASGPEESENLYVHGIRGSSAGRGEFCPSKSLKRQIGPPGKQDFGQVLQHRFMNANQHNPEGYKPNTGGKAPSCLHRDQHDMRGIISHSYMVGDPAVRPHRRTSQVHAAENPCRWGVDVLNYQLPEPRRLRGTATEESLGAGLIPRRSFDELSSAERRMKSCTHQNYSRGHLEPSTLYPTESDSLKFAQGKRRSKTEGDNLDDGMIPSLGSEASRKRCSDQWHMRSLQINLTPQAAETEKTGRRQLPGWQRDSLQRGSLMPL</sequence>
<feature type="region of interest" description="Disordered" evidence="1">
    <location>
        <begin position="88"/>
        <end position="108"/>
    </location>
</feature>
<organism evidence="2 3">
    <name type="scientific">Eimeria praecox</name>
    <dbReference type="NCBI Taxonomy" id="51316"/>
    <lineage>
        <taxon>Eukaryota</taxon>
        <taxon>Sar</taxon>
        <taxon>Alveolata</taxon>
        <taxon>Apicomplexa</taxon>
        <taxon>Conoidasida</taxon>
        <taxon>Coccidia</taxon>
        <taxon>Eucoccidiorida</taxon>
        <taxon>Eimeriorina</taxon>
        <taxon>Eimeriidae</taxon>
        <taxon>Eimeria</taxon>
    </lineage>
</organism>
<gene>
    <name evidence="2" type="ORF">EPH_0003730</name>
</gene>
<proteinExistence type="predicted"/>
<dbReference type="OrthoDB" id="345163at2759"/>
<keyword evidence="3" id="KW-1185">Reference proteome</keyword>
<dbReference type="EMBL" id="HG690580">
    <property type="protein sequence ID" value="CDI74874.1"/>
    <property type="molecule type" value="Genomic_DNA"/>
</dbReference>
<dbReference type="Proteomes" id="UP000018201">
    <property type="component" value="Unassembled WGS sequence"/>
</dbReference>
<reference evidence="2" key="1">
    <citation type="submission" date="2013-10" db="EMBL/GenBank/DDBJ databases">
        <title>Genomic analysis of the causative agents of coccidiosis in chickens.</title>
        <authorList>
            <person name="Reid A.J."/>
            <person name="Blake D."/>
            <person name="Billington K."/>
            <person name="Browne H."/>
            <person name="Dunn M."/>
            <person name="Hung S."/>
            <person name="Kawahara F."/>
            <person name="Miranda-Saavedra D."/>
            <person name="Mourier T."/>
            <person name="Nagra H."/>
            <person name="Otto T.D."/>
            <person name="Rawlings N."/>
            <person name="Sanchez A."/>
            <person name="Sanders M."/>
            <person name="Subramaniam C."/>
            <person name="Tay Y."/>
            <person name="Dear P."/>
            <person name="Doerig C."/>
            <person name="Gruber A."/>
            <person name="Parkinson J."/>
            <person name="Shirley M."/>
            <person name="Wan K.L."/>
            <person name="Berriman M."/>
            <person name="Tomley F."/>
            <person name="Pain A."/>
        </authorList>
    </citation>
    <scope>NUCLEOTIDE SEQUENCE [LARGE SCALE GENOMIC DNA]</scope>
    <source>
        <strain evidence="2">Houghton</strain>
    </source>
</reference>